<dbReference type="EMBL" id="QRHO01000012">
    <property type="protein sequence ID" value="RHF82815.1"/>
    <property type="molecule type" value="Genomic_DNA"/>
</dbReference>
<evidence type="ECO:0000313" key="3">
    <source>
        <dbReference type="EMBL" id="RHF82815.1"/>
    </source>
</evidence>
<evidence type="ECO:0000313" key="4">
    <source>
        <dbReference type="Proteomes" id="UP000284579"/>
    </source>
</evidence>
<sequence>MPYIPPSVMQEVKRMDLLAYLKNYEPYELVHFSGNTYTTRTHDSLKISNGKWMWWSRGIGGRSALDYLIKVKEYSFLEAVELLAGQANIQPSLSVSENIPMEKHLLLPKKNEDNAEVIAYLLERGIDKEIIRFCLDSGRIYESAFHHNAVFVGMDAKGSPKYAALRGTGTSFIGEANGSDKNYSFSVFSEKPSETVHLFESAIDLLSYATLQKSEGKEWREEHLLSLAGVYQPAKEIEKSKVPAALTRALKLHPEVKVIVLHLDNDRIGRLATKAICTVLPKQYQVKDEPPKYGKDYNDQLCIKLNLAVTKRAKAAKKSLASHKKYER</sequence>
<gene>
    <name evidence="3" type="ORF">DW656_10050</name>
    <name evidence="2" type="ORF">DWW65_12270</name>
</gene>
<name>A0A3R6GIK6_9FIRM</name>
<comment type="caution">
    <text evidence="3">The sequence shown here is derived from an EMBL/GenBank/DDBJ whole genome shotgun (WGS) entry which is preliminary data.</text>
</comment>
<accession>A0A3R6GIK6</accession>
<protein>
    <submittedName>
        <fullName evidence="3">DUF3991 domain-containing protein</fullName>
    </submittedName>
</protein>
<dbReference type="Proteomes" id="UP000284579">
    <property type="component" value="Unassembled WGS sequence"/>
</dbReference>
<dbReference type="Pfam" id="PF13155">
    <property type="entry name" value="Toprim_2"/>
    <property type="match status" value="1"/>
</dbReference>
<dbReference type="SUPFAM" id="SSF57783">
    <property type="entry name" value="Zinc beta-ribbon"/>
    <property type="match status" value="1"/>
</dbReference>
<dbReference type="InterPro" id="IPR025054">
    <property type="entry name" value="DUF3991"/>
</dbReference>
<evidence type="ECO:0000259" key="1">
    <source>
        <dbReference type="Pfam" id="PF13154"/>
    </source>
</evidence>
<dbReference type="AlphaFoldDB" id="A0A3R6GIK6"/>
<dbReference type="Pfam" id="PF13154">
    <property type="entry name" value="DUF3991"/>
    <property type="match status" value="1"/>
</dbReference>
<reference evidence="4 5" key="1">
    <citation type="submission" date="2018-08" db="EMBL/GenBank/DDBJ databases">
        <title>A genome reference for cultivated species of the human gut microbiota.</title>
        <authorList>
            <person name="Zou Y."/>
            <person name="Xue W."/>
            <person name="Luo G."/>
        </authorList>
    </citation>
    <scope>NUCLEOTIDE SEQUENCE [LARGE SCALE GENOMIC DNA]</scope>
    <source>
        <strain evidence="2 5">AF16-31</strain>
        <strain evidence="3 4">AM23-3</strain>
    </source>
</reference>
<evidence type="ECO:0000313" key="2">
    <source>
        <dbReference type="EMBL" id="RGU44577.1"/>
    </source>
</evidence>
<dbReference type="Proteomes" id="UP000285693">
    <property type="component" value="Unassembled WGS sequence"/>
</dbReference>
<dbReference type="EMBL" id="QRXY01000016">
    <property type="protein sequence ID" value="RGU44577.1"/>
    <property type="molecule type" value="Genomic_DNA"/>
</dbReference>
<feature type="domain" description="DUF3991" evidence="1">
    <location>
        <begin position="119"/>
        <end position="187"/>
    </location>
</feature>
<dbReference type="Gene3D" id="3.40.1360.10">
    <property type="match status" value="1"/>
</dbReference>
<organism evidence="3 4">
    <name type="scientific">Coprococcus comes</name>
    <dbReference type="NCBI Taxonomy" id="410072"/>
    <lineage>
        <taxon>Bacteria</taxon>
        <taxon>Bacillati</taxon>
        <taxon>Bacillota</taxon>
        <taxon>Clostridia</taxon>
        <taxon>Lachnospirales</taxon>
        <taxon>Lachnospiraceae</taxon>
        <taxon>Coprococcus</taxon>
    </lineage>
</organism>
<proteinExistence type="predicted"/>
<evidence type="ECO:0000313" key="5">
    <source>
        <dbReference type="Proteomes" id="UP000285693"/>
    </source>
</evidence>
<dbReference type="RefSeq" id="WP_117824320.1">
    <property type="nucleotide sequence ID" value="NZ_QRHO01000012.1"/>
</dbReference>